<feature type="domain" description="HTH merR-type" evidence="2">
    <location>
        <begin position="1"/>
        <end position="70"/>
    </location>
</feature>
<reference evidence="3 4" key="1">
    <citation type="submission" date="2018-03" db="EMBL/GenBank/DDBJ databases">
        <title>Bacteriophage NCPPB3778 and a type I-E CRISPR drive the evolution of the US Biological Select Agent, Rathayibacter toxicus.</title>
        <authorList>
            <person name="Davis E.W.II."/>
            <person name="Tabima J.F."/>
            <person name="Weisberg A.J."/>
            <person name="Dantas Lopes L."/>
            <person name="Wiseman M.S."/>
            <person name="Wiseman M.S."/>
            <person name="Pupko T."/>
            <person name="Belcher M.S."/>
            <person name="Sechler A.J."/>
            <person name="Tancos M.A."/>
            <person name="Schroeder B.K."/>
            <person name="Murray T.D."/>
            <person name="Luster D.G."/>
            <person name="Schneider W.L."/>
            <person name="Rogers E."/>
            <person name="Andreote F.D."/>
            <person name="Grunwald N.J."/>
            <person name="Putnam M.L."/>
            <person name="Chang J.H."/>
        </authorList>
    </citation>
    <scope>NUCLEOTIDE SEQUENCE [LARGE SCALE GENOMIC DNA]</scope>
    <source>
        <strain evidence="3 4">DSM 15932</strain>
    </source>
</reference>
<gene>
    <name evidence="3" type="ORF">C1I64_04605</name>
</gene>
<dbReference type="SMART" id="SM00422">
    <property type="entry name" value="HTH_MERR"/>
    <property type="match status" value="1"/>
</dbReference>
<accession>A0A3T0SYI7</accession>
<organism evidence="3 4">
    <name type="scientific">Rathayibacter festucae DSM 15932</name>
    <dbReference type="NCBI Taxonomy" id="1328866"/>
    <lineage>
        <taxon>Bacteria</taxon>
        <taxon>Bacillati</taxon>
        <taxon>Actinomycetota</taxon>
        <taxon>Actinomycetes</taxon>
        <taxon>Micrococcales</taxon>
        <taxon>Microbacteriaceae</taxon>
        <taxon>Rathayibacter</taxon>
    </lineage>
</organism>
<dbReference type="Gene3D" id="1.10.1660.10">
    <property type="match status" value="1"/>
</dbReference>
<evidence type="ECO:0000313" key="3">
    <source>
        <dbReference type="EMBL" id="AZZ51390.1"/>
    </source>
</evidence>
<dbReference type="RefSeq" id="WP_127886346.1">
    <property type="nucleotide sequence ID" value="NZ_CP028137.1"/>
</dbReference>
<dbReference type="GO" id="GO:0006355">
    <property type="term" value="P:regulation of DNA-templated transcription"/>
    <property type="evidence" value="ECO:0007669"/>
    <property type="project" value="InterPro"/>
</dbReference>
<dbReference type="InterPro" id="IPR000551">
    <property type="entry name" value="MerR-type_HTH_dom"/>
</dbReference>
<proteinExistence type="predicted"/>
<evidence type="ECO:0000313" key="4">
    <source>
        <dbReference type="Proteomes" id="UP000285317"/>
    </source>
</evidence>
<dbReference type="KEGG" id="rfs:C1I64_04605"/>
<dbReference type="AlphaFoldDB" id="A0A3T0SYI7"/>
<dbReference type="Proteomes" id="UP000285317">
    <property type="component" value="Chromosome"/>
</dbReference>
<dbReference type="InterPro" id="IPR009061">
    <property type="entry name" value="DNA-bd_dom_put_sf"/>
</dbReference>
<protein>
    <submittedName>
        <fullName evidence="3">MerR family transcriptional regulator</fullName>
    </submittedName>
</protein>
<evidence type="ECO:0000259" key="2">
    <source>
        <dbReference type="PROSITE" id="PS50937"/>
    </source>
</evidence>
<feature type="compositionally biased region" description="Basic and acidic residues" evidence="1">
    <location>
        <begin position="195"/>
        <end position="205"/>
    </location>
</feature>
<dbReference type="Pfam" id="PF13411">
    <property type="entry name" value="MerR_1"/>
    <property type="match status" value="1"/>
</dbReference>
<sequence length="223" mass="23488">MRVSELSRLSGVSLPTIKYYIREGLLPAGTASGPQRSDYGDDHLARLRLLRALIESAGVGIAGAKRITAVLDEGAPPAVAFEVAQDVVSANVDSEAVASNDALDRVRSVVGDDYCEHPAVRTAARALDALELSGGGMTPSWLDAYARAAAIVASADLDELEARSSVSEQTSIAAVGTALGDVVLQSMRRVAQARETQRRFGERQDSASASEHVATRENAEVAR</sequence>
<dbReference type="SUPFAM" id="SSF46955">
    <property type="entry name" value="Putative DNA-binding domain"/>
    <property type="match status" value="1"/>
</dbReference>
<dbReference type="PRINTS" id="PR00040">
    <property type="entry name" value="HTHMERR"/>
</dbReference>
<dbReference type="GO" id="GO:0003677">
    <property type="term" value="F:DNA binding"/>
    <property type="evidence" value="ECO:0007669"/>
    <property type="project" value="InterPro"/>
</dbReference>
<evidence type="ECO:0000256" key="1">
    <source>
        <dbReference type="SAM" id="MobiDB-lite"/>
    </source>
</evidence>
<feature type="compositionally biased region" description="Basic and acidic residues" evidence="1">
    <location>
        <begin position="213"/>
        <end position="223"/>
    </location>
</feature>
<name>A0A3T0SYI7_9MICO</name>
<dbReference type="EMBL" id="CP028137">
    <property type="protein sequence ID" value="AZZ51390.1"/>
    <property type="molecule type" value="Genomic_DNA"/>
</dbReference>
<feature type="region of interest" description="Disordered" evidence="1">
    <location>
        <begin position="194"/>
        <end position="223"/>
    </location>
</feature>
<dbReference type="PROSITE" id="PS50937">
    <property type="entry name" value="HTH_MERR_2"/>
    <property type="match status" value="1"/>
</dbReference>